<dbReference type="GO" id="GO:0030154">
    <property type="term" value="P:cell differentiation"/>
    <property type="evidence" value="ECO:0007669"/>
    <property type="project" value="UniProtKB-KW"/>
</dbReference>
<dbReference type="Pfam" id="PF11838">
    <property type="entry name" value="ERAP1_C"/>
    <property type="match status" value="1"/>
</dbReference>
<evidence type="ECO:0000256" key="22">
    <source>
        <dbReference type="RuleBase" id="RU364040"/>
    </source>
</evidence>
<feature type="binding site" evidence="20">
    <location>
        <position position="404"/>
    </location>
    <ligand>
        <name>Zn(2+)</name>
        <dbReference type="ChEBI" id="CHEBI:29105"/>
        <note>catalytic</note>
    </ligand>
</feature>
<evidence type="ECO:0000256" key="2">
    <source>
        <dbReference type="ARBA" id="ARBA00004606"/>
    </source>
</evidence>
<keyword evidence="7 22" id="KW-0645">Protease</keyword>
<comment type="subunit">
    <text evidence="18">Homodimer. Interacts with SLC6A19.</text>
</comment>
<evidence type="ECO:0000259" key="24">
    <source>
        <dbReference type="Pfam" id="PF11838"/>
    </source>
</evidence>
<dbReference type="Pfam" id="PF17900">
    <property type="entry name" value="Peptidase_M1_N"/>
    <property type="match status" value="1"/>
</dbReference>
<evidence type="ECO:0000256" key="3">
    <source>
        <dbReference type="ARBA" id="ARBA00010136"/>
    </source>
</evidence>
<dbReference type="Gene3D" id="1.25.50.20">
    <property type="match status" value="1"/>
</dbReference>
<sequence length="947" mass="108718">MPKESFIFKAVATTFVILTISVIAGIVTMIIFYKTQISTVKPTPRPTFPSTTTGPPPVMRLPRNLIPDSYTVFLQPDFYTRIIEVENVTSPNQTMLFTGNSTVNFHCVQRTSTIYLHSTELDVDGAVVKNRDTNKKMDVGEIKHKDESSFLEVPLEETLEAGRNYSLFLNFKGKMSKNLDGLYVSSYVEGSPAYEGDENAERFLATTNMEPTEARRVFPCFDEPEMKAVFHVTIIHRHGTTALANAKMKDSSIIDDDWTVTIFDPTQRMSTYLFAFTVSEFKSINSPHERVEIKTFARPEATTAGHTEYAASITGKILEFYENYFDINYSLKKLDQIAVPDLYPLAMENWGLVTYQEGSLLYEEGVSSLLHKEDIATVIAHELAHQWFGNLVTMKWWNDLWLNEGFATYISYFAVDDVEPSFKIIDTFVLTDLHTAFVEDALASSHPLSPPQEDVQSIYEINGMFDSITYCKGALVLRMLADIVDERVFNTGVKRYLRDFRYNNTDRNDFWEYIQKAVDEDGGHTKVAKVMDSWTNQIGYPVLTINTTNGEIYQKHFLYNDSSESSLWWYIPIRVMSNTSDSSLVWLDTSAPVKKDKFLSKSGEWILANVNCTGYYRVNYNPENWERLLTQLETNPRRIPLMNRGQLVDDAFNLARAELVNVTLALNATRFLSNETEYAPWESAVRNLEYFVLMFDRTEVYGPMQAYLCKQVTGLYDFFRNYTENSKVPDDHSLQHNQITAIQVACSSGLSDCVTMASEMFANWMKNSTTNNIHPNLRSVIYCQALAAGGQTEWEFAWNRFQSSSDTSEKEQLREALSCTKKIWLLNRYLEYTLNPDKIRLMDVDSTIIYIARNVAGQALAWNFIRAHWEYVSQEGGASLIEGVTSRFSTQFELEELEHFATKYDVEYATRAVNQAIEQTRVNIEWVRKNKEIVLEWFERESTSQCL</sequence>
<feature type="site" description="Transition state stabilizer" evidence="21">
    <location>
        <position position="470"/>
    </location>
</feature>
<feature type="active site" description="Proton acceptor" evidence="19">
    <location>
        <position position="382"/>
    </location>
</feature>
<feature type="domain" description="Peptidase M1 membrane alanine aminopeptidase" evidence="23">
    <location>
        <begin position="309"/>
        <end position="534"/>
    </location>
</feature>
<evidence type="ECO:0000256" key="17">
    <source>
        <dbReference type="ARBA" id="ARBA00023180"/>
    </source>
</evidence>
<accession>A0A3Q3QFY1</accession>
<organism evidence="26 27">
    <name type="scientific">Monopterus albus</name>
    <name type="common">Swamp eel</name>
    <dbReference type="NCBI Taxonomy" id="43700"/>
    <lineage>
        <taxon>Eukaryota</taxon>
        <taxon>Metazoa</taxon>
        <taxon>Chordata</taxon>
        <taxon>Craniata</taxon>
        <taxon>Vertebrata</taxon>
        <taxon>Euteleostomi</taxon>
        <taxon>Actinopterygii</taxon>
        <taxon>Neopterygii</taxon>
        <taxon>Teleostei</taxon>
        <taxon>Neoteleostei</taxon>
        <taxon>Acanthomorphata</taxon>
        <taxon>Anabantaria</taxon>
        <taxon>Synbranchiformes</taxon>
        <taxon>Synbranchidae</taxon>
        <taxon>Monopterus</taxon>
    </lineage>
</organism>
<dbReference type="GO" id="GO:0070006">
    <property type="term" value="F:metalloaminopeptidase activity"/>
    <property type="evidence" value="ECO:0007669"/>
    <property type="project" value="TreeGrafter"/>
</dbReference>
<evidence type="ECO:0000256" key="10">
    <source>
        <dbReference type="ARBA" id="ARBA00022782"/>
    </source>
</evidence>
<comment type="catalytic activity">
    <reaction evidence="1">
        <text>Release of an N-terminal amino acid, Xaa-|-Yaa- from a peptide, amide or arylamide. Xaa is preferably Ala, but may be most amino acids including Pro (slow action). When a terminal hydrophobic residue is followed by a prolyl residue, the two may be released as an intact Xaa-Pro dipeptide.</text>
        <dbReference type="EC" id="3.4.11.2"/>
    </reaction>
</comment>
<dbReference type="GO" id="GO:0006508">
    <property type="term" value="P:proteolysis"/>
    <property type="evidence" value="ECO:0007669"/>
    <property type="project" value="UniProtKB-KW"/>
</dbReference>
<evidence type="ECO:0000256" key="9">
    <source>
        <dbReference type="ARBA" id="ARBA00022723"/>
    </source>
</evidence>
<evidence type="ECO:0000256" key="18">
    <source>
        <dbReference type="ARBA" id="ARBA00047171"/>
    </source>
</evidence>
<dbReference type="PANTHER" id="PTHR11533">
    <property type="entry name" value="PROTEASE M1 ZINC METALLOPROTEASE"/>
    <property type="match status" value="1"/>
</dbReference>
<dbReference type="PANTHER" id="PTHR11533:SF259">
    <property type="entry name" value="AMINOPEPTIDASE"/>
    <property type="match status" value="1"/>
</dbReference>
<dbReference type="InterPro" id="IPR034016">
    <property type="entry name" value="M1_APN-typ"/>
</dbReference>
<keyword evidence="5" id="KW-0765">Sulfation</keyword>
<feature type="binding site" evidence="20">
    <location>
        <position position="385"/>
    </location>
    <ligand>
        <name>Zn(2+)</name>
        <dbReference type="ChEBI" id="CHEBI:29105"/>
        <note>catalytic</note>
    </ligand>
</feature>
<dbReference type="InterPro" id="IPR024571">
    <property type="entry name" value="ERAP1-like_C_dom"/>
</dbReference>
<evidence type="ECO:0000256" key="8">
    <source>
        <dbReference type="ARBA" id="ARBA00022692"/>
    </source>
</evidence>
<reference evidence="26" key="2">
    <citation type="submission" date="2025-09" db="UniProtKB">
        <authorList>
            <consortium name="Ensembl"/>
        </authorList>
    </citation>
    <scope>IDENTIFICATION</scope>
</reference>
<dbReference type="GO" id="GO:0005886">
    <property type="term" value="C:plasma membrane"/>
    <property type="evidence" value="ECO:0007669"/>
    <property type="project" value="TreeGrafter"/>
</dbReference>
<keyword evidence="16 22" id="KW-0472">Membrane</keyword>
<dbReference type="InterPro" id="IPR001930">
    <property type="entry name" value="Peptidase_M1"/>
</dbReference>
<keyword evidence="11 22" id="KW-0378">Hydrolase</keyword>
<evidence type="ECO:0000256" key="11">
    <source>
        <dbReference type="ARBA" id="ARBA00022801"/>
    </source>
</evidence>
<evidence type="ECO:0000313" key="27">
    <source>
        <dbReference type="Proteomes" id="UP000261600"/>
    </source>
</evidence>
<dbReference type="EC" id="3.4.11.-" evidence="22"/>
<dbReference type="GO" id="GO:0008270">
    <property type="term" value="F:zinc ion binding"/>
    <property type="evidence" value="ECO:0007669"/>
    <property type="project" value="UniProtKB-UniRule"/>
</dbReference>
<dbReference type="KEGG" id="malb:109968422"/>
<evidence type="ECO:0000313" key="26">
    <source>
        <dbReference type="Ensembl" id="ENSMALP00000011816.1"/>
    </source>
</evidence>
<evidence type="ECO:0000256" key="6">
    <source>
        <dbReference type="ARBA" id="ARBA00022657"/>
    </source>
</evidence>
<keyword evidence="13" id="KW-0735">Signal-anchor</keyword>
<keyword evidence="10" id="KW-0221">Differentiation</keyword>
<feature type="binding site" evidence="20">
    <location>
        <position position="381"/>
    </location>
    <ligand>
        <name>Zn(2+)</name>
        <dbReference type="ChEBI" id="CHEBI:29105"/>
        <note>catalytic</note>
    </ligand>
</feature>
<dbReference type="Pfam" id="PF01433">
    <property type="entry name" value="Peptidase_M1"/>
    <property type="match status" value="1"/>
</dbReference>
<dbReference type="GO" id="GO:0001525">
    <property type="term" value="P:angiogenesis"/>
    <property type="evidence" value="ECO:0007669"/>
    <property type="project" value="UniProtKB-KW"/>
</dbReference>
<reference evidence="26" key="1">
    <citation type="submission" date="2025-08" db="UniProtKB">
        <authorList>
            <consortium name="Ensembl"/>
        </authorList>
    </citation>
    <scope>IDENTIFICATION</scope>
</reference>
<dbReference type="AlphaFoldDB" id="A0A3Q3QFY1"/>
<dbReference type="InterPro" id="IPR042097">
    <property type="entry name" value="Aminopeptidase_N-like_N_sf"/>
</dbReference>
<comment type="cofactor">
    <cofactor evidence="20 22">
        <name>Zn(2+)</name>
        <dbReference type="ChEBI" id="CHEBI:29105"/>
    </cofactor>
    <text evidence="20 22">Binds 1 zinc ion per subunit.</text>
</comment>
<keyword evidence="17" id="KW-0325">Glycoprotein</keyword>
<dbReference type="STRING" id="43700.ENSMALP00000011816"/>
<dbReference type="CDD" id="cd09601">
    <property type="entry name" value="M1_APN-Q_like"/>
    <property type="match status" value="1"/>
</dbReference>
<evidence type="ECO:0000256" key="12">
    <source>
        <dbReference type="ARBA" id="ARBA00022833"/>
    </source>
</evidence>
<evidence type="ECO:0000256" key="1">
    <source>
        <dbReference type="ARBA" id="ARBA00000098"/>
    </source>
</evidence>
<evidence type="ECO:0000256" key="13">
    <source>
        <dbReference type="ARBA" id="ARBA00022968"/>
    </source>
</evidence>
<dbReference type="Gene3D" id="2.60.40.1730">
    <property type="entry name" value="tricorn interacting facor f3 domain"/>
    <property type="match status" value="1"/>
</dbReference>
<dbReference type="PRINTS" id="PR00756">
    <property type="entry name" value="ALADIPTASE"/>
</dbReference>
<dbReference type="GeneID" id="109968422"/>
<feature type="domain" description="Aminopeptidase N-like N-terminal" evidence="25">
    <location>
        <begin position="67"/>
        <end position="273"/>
    </location>
</feature>
<comment type="similarity">
    <text evidence="3 22">Belongs to the peptidase M1 family.</text>
</comment>
<dbReference type="Proteomes" id="UP000261600">
    <property type="component" value="Unplaced"/>
</dbReference>
<dbReference type="RefSeq" id="XP_020470343.1">
    <property type="nucleotide sequence ID" value="XM_020614687.1"/>
</dbReference>
<evidence type="ECO:0000256" key="7">
    <source>
        <dbReference type="ARBA" id="ARBA00022670"/>
    </source>
</evidence>
<proteinExistence type="inferred from homology"/>
<dbReference type="InterPro" id="IPR050344">
    <property type="entry name" value="Peptidase_M1_aminopeptidases"/>
</dbReference>
<keyword evidence="8 22" id="KW-0812">Transmembrane</keyword>
<dbReference type="InterPro" id="IPR014782">
    <property type="entry name" value="Peptidase_M1_dom"/>
</dbReference>
<evidence type="ECO:0000256" key="15">
    <source>
        <dbReference type="ARBA" id="ARBA00023049"/>
    </source>
</evidence>
<dbReference type="GO" id="GO:0043171">
    <property type="term" value="P:peptide catabolic process"/>
    <property type="evidence" value="ECO:0007669"/>
    <property type="project" value="TreeGrafter"/>
</dbReference>
<dbReference type="FunFam" id="1.25.50.20:FF:000012">
    <property type="entry name" value="Aminopeptidase N"/>
    <property type="match status" value="1"/>
</dbReference>
<evidence type="ECO:0000256" key="21">
    <source>
        <dbReference type="PIRSR" id="PIRSR634016-4"/>
    </source>
</evidence>
<dbReference type="InterPro" id="IPR027268">
    <property type="entry name" value="Peptidase_M4/M1_CTD_sf"/>
</dbReference>
<keyword evidence="4 22" id="KW-0031">Aminopeptidase</keyword>
<feature type="domain" description="ERAP1-like C-terminal" evidence="24">
    <location>
        <begin position="605"/>
        <end position="921"/>
    </location>
</feature>
<evidence type="ECO:0000259" key="23">
    <source>
        <dbReference type="Pfam" id="PF01433"/>
    </source>
</evidence>
<dbReference type="Ensembl" id="ENSMALT00000012065.1">
    <property type="protein sequence ID" value="ENSMALP00000011816.1"/>
    <property type="gene ID" value="ENSMALG00000008399.1"/>
</dbReference>
<keyword evidence="27" id="KW-1185">Reference proteome</keyword>
<evidence type="ECO:0000256" key="4">
    <source>
        <dbReference type="ARBA" id="ARBA00022438"/>
    </source>
</evidence>
<dbReference type="Gene3D" id="1.10.390.10">
    <property type="entry name" value="Neutral Protease Domain 2"/>
    <property type="match status" value="1"/>
</dbReference>
<keyword evidence="14 22" id="KW-1133">Transmembrane helix</keyword>
<dbReference type="OrthoDB" id="510539at2759"/>
<evidence type="ECO:0000256" key="16">
    <source>
        <dbReference type="ARBA" id="ARBA00023136"/>
    </source>
</evidence>
<feature type="transmembrane region" description="Helical" evidence="22">
    <location>
        <begin position="7"/>
        <end position="33"/>
    </location>
</feature>
<keyword evidence="9 20" id="KW-0479">Metal-binding</keyword>
<keyword evidence="12 20" id="KW-0862">Zinc</keyword>
<dbReference type="InterPro" id="IPR045357">
    <property type="entry name" value="Aminopeptidase_N-like_N"/>
</dbReference>
<evidence type="ECO:0000256" key="20">
    <source>
        <dbReference type="PIRSR" id="PIRSR634016-3"/>
    </source>
</evidence>
<keyword evidence="6" id="KW-0037">Angiogenesis</keyword>
<evidence type="ECO:0000256" key="19">
    <source>
        <dbReference type="PIRSR" id="PIRSR634016-1"/>
    </source>
</evidence>
<dbReference type="GO" id="GO:0005615">
    <property type="term" value="C:extracellular space"/>
    <property type="evidence" value="ECO:0007669"/>
    <property type="project" value="TreeGrafter"/>
</dbReference>
<evidence type="ECO:0000259" key="25">
    <source>
        <dbReference type="Pfam" id="PF17900"/>
    </source>
</evidence>
<dbReference type="SUPFAM" id="SSF55486">
    <property type="entry name" value="Metalloproteases ('zincins'), catalytic domain"/>
    <property type="match status" value="1"/>
</dbReference>
<dbReference type="GO" id="GO:0005737">
    <property type="term" value="C:cytoplasm"/>
    <property type="evidence" value="ECO:0007669"/>
    <property type="project" value="TreeGrafter"/>
</dbReference>
<dbReference type="Gene3D" id="2.60.40.1910">
    <property type="match status" value="1"/>
</dbReference>
<dbReference type="FunFam" id="2.60.40.1730:FF:000012">
    <property type="entry name" value="Aminopeptidase N"/>
    <property type="match status" value="1"/>
</dbReference>
<dbReference type="SUPFAM" id="SSF63737">
    <property type="entry name" value="Leukotriene A4 hydrolase N-terminal domain"/>
    <property type="match status" value="1"/>
</dbReference>
<comment type="subcellular location">
    <subcellularLocation>
        <location evidence="2">Membrane</location>
        <topology evidence="2">Single-pass type II membrane protein</topology>
    </subcellularLocation>
</comment>
<evidence type="ECO:0000256" key="14">
    <source>
        <dbReference type="ARBA" id="ARBA00022989"/>
    </source>
</evidence>
<name>A0A3Q3QFY1_MONAL</name>
<evidence type="ECO:0000256" key="5">
    <source>
        <dbReference type="ARBA" id="ARBA00022641"/>
    </source>
</evidence>
<dbReference type="FunFam" id="1.10.390.10:FF:000016">
    <property type="entry name" value="Glutamyl aminopeptidase"/>
    <property type="match status" value="1"/>
</dbReference>
<dbReference type="GO" id="GO:0016285">
    <property type="term" value="F:alanyl aminopeptidase activity"/>
    <property type="evidence" value="ECO:0007669"/>
    <property type="project" value="UniProtKB-EC"/>
</dbReference>
<protein>
    <recommendedName>
        <fullName evidence="22">Aminopeptidase</fullName>
        <ecNumber evidence="22">3.4.11.-</ecNumber>
    </recommendedName>
</protein>
<dbReference type="GO" id="GO:0042277">
    <property type="term" value="F:peptide binding"/>
    <property type="evidence" value="ECO:0007669"/>
    <property type="project" value="TreeGrafter"/>
</dbReference>
<keyword evidence="15 22" id="KW-0482">Metalloprotease</keyword>